<organism evidence="2 3">
    <name type="scientific">Amphritea balenae</name>
    <dbReference type="NCBI Taxonomy" id="452629"/>
    <lineage>
        <taxon>Bacteria</taxon>
        <taxon>Pseudomonadati</taxon>
        <taxon>Pseudomonadota</taxon>
        <taxon>Gammaproteobacteria</taxon>
        <taxon>Oceanospirillales</taxon>
        <taxon>Oceanospirillaceae</taxon>
        <taxon>Amphritea</taxon>
    </lineage>
</organism>
<dbReference type="OrthoDB" id="220114at2"/>
<protein>
    <submittedName>
        <fullName evidence="2">Uncharacterized protein</fullName>
    </submittedName>
</protein>
<evidence type="ECO:0000313" key="2">
    <source>
        <dbReference type="EMBL" id="RRD00018.1"/>
    </source>
</evidence>
<name>A0A3P1SS96_9GAMM</name>
<accession>A0A3P1SS96</accession>
<evidence type="ECO:0000313" key="3">
    <source>
        <dbReference type="Proteomes" id="UP000267535"/>
    </source>
</evidence>
<feature type="compositionally biased region" description="Polar residues" evidence="1">
    <location>
        <begin position="778"/>
        <end position="807"/>
    </location>
</feature>
<dbReference type="AlphaFoldDB" id="A0A3P1SS96"/>
<dbReference type="EMBL" id="RQXV01000003">
    <property type="protein sequence ID" value="RRD00018.1"/>
    <property type="molecule type" value="Genomic_DNA"/>
</dbReference>
<dbReference type="InterPro" id="IPR013783">
    <property type="entry name" value="Ig-like_fold"/>
</dbReference>
<evidence type="ECO:0000256" key="1">
    <source>
        <dbReference type="SAM" id="MobiDB-lite"/>
    </source>
</evidence>
<gene>
    <name evidence="2" type="ORF">EHS89_07330</name>
</gene>
<dbReference type="NCBIfam" id="TIGR01965">
    <property type="entry name" value="VCBS_repeat"/>
    <property type="match status" value="4"/>
</dbReference>
<reference evidence="2 3" key="1">
    <citation type="submission" date="2018-11" db="EMBL/GenBank/DDBJ databases">
        <title>The draft genome sequence of Amphritea balenae JAMM 1525T.</title>
        <authorList>
            <person name="Fang Z."/>
            <person name="Zhang Y."/>
            <person name="Han X."/>
        </authorList>
    </citation>
    <scope>NUCLEOTIDE SEQUENCE [LARGE SCALE GENOMIC DNA]</scope>
    <source>
        <strain evidence="2 3">JAMM 1525</strain>
    </source>
</reference>
<sequence length="1024" mass="108326">MNVQLTLVTREGEEQEQNVDTLSTDDVSMESLQSLTLPLTRNDISEIDFDGNQLTLSLEQGELVISDFIDEFGNIKEIYTVNGQLLFKDATDLFEQLAAPAAGNIAAEGSSSVFSFLDDIRPFLSSNAPGYRDLRNGLDNPLLVETDLNGDPDNPFVIPEPDIQPDFLSFDEGQFDEQQLPGGNVLNNDTDPEGDLLTVIAVNGQPLEGGSIVITLPSGAQVEVFENGDYQVLNPQVYDDLGLGGNDDLSETFNYTASDGDLSGTATVTITVNGENDIAIIDGDDAGEVTEDFEVQLIGDVEYLAETGQLTVSDPDNGESFFDPDSVISNAGNLGALTIDANGNWNYSIENQLPEVQNMLTGESFDETFTVSSLDGTSQEIVVTVKGFTDGTPSIDIVDSNGEASGDISVVENGSVAGSFVIEAEEGIATIKIGDTLINLSELEDIENGAIDSIGINGLNLGNMQVTGFISASGTLEYSYDPAGMSQDHSSGDVIESISLTLTDRAGQIAGDSLDINITDTAPEAVDDLDAISETNIGTIEGNVLSNDIESADQPLVFVGWDDDAVTAVNALGYVDQLIVNSDGSYSFSINNSHSIFDTLNTGDEITLTVDYQMADGDGVPGGQGASLIITIQGHTGGDPEIHIDDDNGIASGDISVVEDQVLTNEGFDISVSNGLQQVMIGATTISAADLLASATTNILIAGTLNGEMWVTGFDGTTISYSYDPTGTSQDHSSGEILETIAITVTDTANKSANDNLEILIDDTIPHASDDIADVTEGSGSISGNVLENDTQSADTPATAQWGGTDSQYGTLTANDDGSYNYELDSGNYDVLALADGDTLSETFTYMMVDSDGSISDAQLTITINGRSDDGSCPDISASNVYLFSGTGKFDPIDGGDGYDILVVNDTTLNFDDKPRQFDNFERLHLCGKNNNHQSQVVQQIFAEDVLDMTSDTGPLANILLITGDPIDPLKPNASPGDTVKLDISPAEWVQGGTQSYDGMEFNVFTNDGATLWIETELNVDDVS</sequence>
<feature type="region of interest" description="Disordered" evidence="1">
    <location>
        <begin position="771"/>
        <end position="807"/>
    </location>
</feature>
<proteinExistence type="predicted"/>
<dbReference type="Gene3D" id="2.60.40.10">
    <property type="entry name" value="Immunoglobulins"/>
    <property type="match status" value="2"/>
</dbReference>
<dbReference type="Proteomes" id="UP000267535">
    <property type="component" value="Unassembled WGS sequence"/>
</dbReference>
<keyword evidence="3" id="KW-1185">Reference proteome</keyword>
<dbReference type="Pfam" id="PF17963">
    <property type="entry name" value="Big_9"/>
    <property type="match status" value="2"/>
</dbReference>
<comment type="caution">
    <text evidence="2">The sequence shown here is derived from an EMBL/GenBank/DDBJ whole genome shotgun (WGS) entry which is preliminary data.</text>
</comment>
<dbReference type="InterPro" id="IPR010221">
    <property type="entry name" value="VCBS_dom"/>
</dbReference>
<dbReference type="RefSeq" id="WP_124925488.1">
    <property type="nucleotide sequence ID" value="NZ_BMOH01000005.1"/>
</dbReference>